<organism evidence="3 4">
    <name type="scientific">Gomphillus americanus</name>
    <dbReference type="NCBI Taxonomy" id="1940652"/>
    <lineage>
        <taxon>Eukaryota</taxon>
        <taxon>Fungi</taxon>
        <taxon>Dikarya</taxon>
        <taxon>Ascomycota</taxon>
        <taxon>Pezizomycotina</taxon>
        <taxon>Lecanoromycetes</taxon>
        <taxon>OSLEUM clade</taxon>
        <taxon>Ostropomycetidae</taxon>
        <taxon>Ostropales</taxon>
        <taxon>Graphidaceae</taxon>
        <taxon>Gomphilloideae</taxon>
        <taxon>Gomphillus</taxon>
    </lineage>
</organism>
<dbReference type="PANTHER" id="PTHR11188:SF17">
    <property type="entry name" value="FI21816P1"/>
    <property type="match status" value="1"/>
</dbReference>
<sequence length="530" mass="58101">MKISIVITKPASVYHPGNTVSGFVRLVAITGDTVRKVSIDFYGTATSATASNLAPYIERITLVSKGETLYAGADVLKAREHQWPFTLTIPERCEGHESQKLSSGNDAFFNGSSRQSLPPSFEDVAHSKLVSAVNRIGDESAVVVYYLKASFFENHESDSKLVETKIPLNVQPRRGSEHPPWDTTTHLCRFQIPLQNSRRASLSNIFTNRKSHNQEDAIGFSLRARMATTLVVGKPIPIFLLLEHDIQEETSGPRSAFTIRSIAVTLAAETSIRGHSTIWMQHPTGENQSTWQSSKQIGSKLTYSVAIQNGGILDIRSLIPDLIVPDSQTPSFATFNIVHIHSLKLKVDLMYHDRSFTARFIVKRVILLPASHNPINTISEQPYQEQPHQEPPTQATCPSPNPPPTIPPSTYPLRRAIDEEFESTTPANPVSDDQPPPPSFETAISAAAASPTTTTTSTSTSTLSPTAPSEDPPPFAEAVLPVAPALAVVVEERRGSTLHSRLSLDDEQPPPFDSVMGEEELPGYAREETY</sequence>
<feature type="region of interest" description="Disordered" evidence="2">
    <location>
        <begin position="382"/>
        <end position="411"/>
    </location>
</feature>
<dbReference type="Gene3D" id="2.60.40.640">
    <property type="match status" value="1"/>
</dbReference>
<dbReference type="CDD" id="cd22952">
    <property type="entry name" value="ART10-like"/>
    <property type="match status" value="1"/>
</dbReference>
<dbReference type="InterPro" id="IPR014752">
    <property type="entry name" value="Arrestin-like_C"/>
</dbReference>
<dbReference type="EMBL" id="CAJPDQ010000016">
    <property type="protein sequence ID" value="CAF9921220.1"/>
    <property type="molecule type" value="Genomic_DNA"/>
</dbReference>
<dbReference type="InterPro" id="IPR050357">
    <property type="entry name" value="Arrestin_domain-protein"/>
</dbReference>
<reference evidence="3" key="1">
    <citation type="submission" date="2021-03" db="EMBL/GenBank/DDBJ databases">
        <authorList>
            <person name="Tagirdzhanova G."/>
        </authorList>
    </citation>
    <scope>NUCLEOTIDE SEQUENCE</scope>
</reference>
<name>A0A8H3IHN8_9LECA</name>
<proteinExistence type="inferred from homology"/>
<dbReference type="SUPFAM" id="SSF81296">
    <property type="entry name" value="E set domains"/>
    <property type="match status" value="1"/>
</dbReference>
<comment type="caution">
    <text evidence="3">The sequence shown here is derived from an EMBL/GenBank/DDBJ whole genome shotgun (WGS) entry which is preliminary data.</text>
</comment>
<dbReference type="InterPro" id="IPR014756">
    <property type="entry name" value="Ig_E-set"/>
</dbReference>
<accession>A0A8H3IHN8</accession>
<dbReference type="GO" id="GO:0005829">
    <property type="term" value="C:cytosol"/>
    <property type="evidence" value="ECO:0007669"/>
    <property type="project" value="TreeGrafter"/>
</dbReference>
<feature type="region of interest" description="Disordered" evidence="2">
    <location>
        <begin position="493"/>
        <end position="530"/>
    </location>
</feature>
<dbReference type="GO" id="GO:0031625">
    <property type="term" value="F:ubiquitin protein ligase binding"/>
    <property type="evidence" value="ECO:0007669"/>
    <property type="project" value="TreeGrafter"/>
</dbReference>
<dbReference type="Proteomes" id="UP000664169">
    <property type="component" value="Unassembled WGS sequence"/>
</dbReference>
<protein>
    <submittedName>
        <fullName evidence="3">Uncharacterized protein</fullName>
    </submittedName>
</protein>
<feature type="compositionally biased region" description="Low complexity" evidence="2">
    <location>
        <begin position="382"/>
        <end position="398"/>
    </location>
</feature>
<feature type="compositionally biased region" description="Low complexity" evidence="2">
    <location>
        <begin position="447"/>
        <end position="469"/>
    </location>
</feature>
<evidence type="ECO:0000256" key="2">
    <source>
        <dbReference type="SAM" id="MobiDB-lite"/>
    </source>
</evidence>
<dbReference type="GO" id="GO:0005886">
    <property type="term" value="C:plasma membrane"/>
    <property type="evidence" value="ECO:0007669"/>
    <property type="project" value="TreeGrafter"/>
</dbReference>
<dbReference type="PANTHER" id="PTHR11188">
    <property type="entry name" value="ARRESTIN DOMAIN CONTAINING PROTEIN"/>
    <property type="match status" value="1"/>
</dbReference>
<dbReference type="GO" id="GO:0030674">
    <property type="term" value="F:protein-macromolecule adaptor activity"/>
    <property type="evidence" value="ECO:0007669"/>
    <property type="project" value="TreeGrafter"/>
</dbReference>
<keyword evidence="4" id="KW-1185">Reference proteome</keyword>
<dbReference type="GO" id="GO:0070086">
    <property type="term" value="P:ubiquitin-dependent endocytosis"/>
    <property type="evidence" value="ECO:0007669"/>
    <property type="project" value="TreeGrafter"/>
</dbReference>
<comment type="similarity">
    <text evidence="1">Belongs to the arrestin family.</text>
</comment>
<evidence type="ECO:0000256" key="1">
    <source>
        <dbReference type="ARBA" id="ARBA00005298"/>
    </source>
</evidence>
<evidence type="ECO:0000313" key="3">
    <source>
        <dbReference type="EMBL" id="CAF9921220.1"/>
    </source>
</evidence>
<gene>
    <name evidence="3" type="ORF">GOMPHAMPRED_002261</name>
</gene>
<feature type="region of interest" description="Disordered" evidence="2">
    <location>
        <begin position="423"/>
        <end position="442"/>
    </location>
</feature>
<evidence type="ECO:0000313" key="4">
    <source>
        <dbReference type="Proteomes" id="UP000664169"/>
    </source>
</evidence>
<feature type="region of interest" description="Disordered" evidence="2">
    <location>
        <begin position="447"/>
        <end position="478"/>
    </location>
</feature>
<feature type="compositionally biased region" description="Pro residues" evidence="2">
    <location>
        <begin position="399"/>
        <end position="410"/>
    </location>
</feature>
<dbReference type="AlphaFoldDB" id="A0A8H3IHN8"/>